<dbReference type="GO" id="GO:1990728">
    <property type="term" value="C:mitotic spindle assembly checkpoint MAD1-MAD2 complex"/>
    <property type="evidence" value="ECO:0007669"/>
    <property type="project" value="UniProtKB-ARBA"/>
</dbReference>
<keyword evidence="17" id="KW-0539">Nucleus</keyword>
<dbReference type="PANTHER" id="PTHR23168:SF0">
    <property type="entry name" value="MITOTIC SPINDLE ASSEMBLY CHECKPOINT PROTEIN MAD1"/>
    <property type="match status" value="1"/>
</dbReference>
<evidence type="ECO:0000256" key="4">
    <source>
        <dbReference type="ARBA" id="ARBA00004647"/>
    </source>
</evidence>
<dbReference type="GO" id="GO:0072686">
    <property type="term" value="C:mitotic spindle"/>
    <property type="evidence" value="ECO:0007669"/>
    <property type="project" value="TreeGrafter"/>
</dbReference>
<dbReference type="Proteomes" id="UP000694569">
    <property type="component" value="Unplaced"/>
</dbReference>
<evidence type="ECO:0000313" key="26">
    <source>
        <dbReference type="Proteomes" id="UP000694569"/>
    </source>
</evidence>
<dbReference type="Pfam" id="PF01728">
    <property type="entry name" value="FtsJ"/>
    <property type="match status" value="1"/>
</dbReference>
<keyword evidence="8" id="KW-1017">Isopeptide bond</keyword>
<keyword evidence="26" id="KW-1185">Reference proteome</keyword>
<keyword evidence="13" id="KW-0832">Ubl conjugation</keyword>
<dbReference type="GO" id="GO:0051301">
    <property type="term" value="P:cell division"/>
    <property type="evidence" value="ECO:0007669"/>
    <property type="project" value="UniProtKB-KW"/>
</dbReference>
<evidence type="ECO:0000256" key="15">
    <source>
        <dbReference type="ARBA" id="ARBA00023054"/>
    </source>
</evidence>
<comment type="function">
    <text evidence="20">Component of the spindle-assembly checkpoint that prevents the onset of anaphase until all chromosomes are properly aligned at the metaphase plate. Forms a heterotetrameric complex with the closed conformation form of MAD2L1 (C-MAD2) at unattached kinetochores during prometaphase, recruits an open conformation of MAD2L1 (O-MAD2) and promotes the conversion of O-MAD2 to C-MAD2, which ensures mitotic checkpoint signaling.</text>
</comment>
<evidence type="ECO:0000256" key="12">
    <source>
        <dbReference type="ARBA" id="ARBA00022838"/>
    </source>
</evidence>
<dbReference type="Pfam" id="PF05557">
    <property type="entry name" value="MAD"/>
    <property type="match status" value="1"/>
</dbReference>
<organism evidence="25 26">
    <name type="scientific">Leptobrachium leishanense</name>
    <name type="common">Leishan spiny toad</name>
    <dbReference type="NCBI Taxonomy" id="445787"/>
    <lineage>
        <taxon>Eukaryota</taxon>
        <taxon>Metazoa</taxon>
        <taxon>Chordata</taxon>
        <taxon>Craniata</taxon>
        <taxon>Vertebrata</taxon>
        <taxon>Euteleostomi</taxon>
        <taxon>Amphibia</taxon>
        <taxon>Batrachia</taxon>
        <taxon>Anura</taxon>
        <taxon>Pelobatoidea</taxon>
        <taxon>Megophryidae</taxon>
        <taxon>Leptobrachium</taxon>
    </lineage>
</organism>
<dbReference type="GO" id="GO:0032259">
    <property type="term" value="P:methylation"/>
    <property type="evidence" value="ECO:0007669"/>
    <property type="project" value="InterPro"/>
</dbReference>
<evidence type="ECO:0000259" key="24">
    <source>
        <dbReference type="Pfam" id="PF01728"/>
    </source>
</evidence>
<evidence type="ECO:0000256" key="18">
    <source>
        <dbReference type="ARBA" id="ARBA00023306"/>
    </source>
</evidence>
<dbReference type="InterPro" id="IPR002877">
    <property type="entry name" value="RNA_MeTrfase_FtsJ_dom"/>
</dbReference>
<evidence type="ECO:0000256" key="16">
    <source>
        <dbReference type="ARBA" id="ARBA00023212"/>
    </source>
</evidence>
<dbReference type="GO" id="GO:0007094">
    <property type="term" value="P:mitotic spindle assembly checkpoint signaling"/>
    <property type="evidence" value="ECO:0007669"/>
    <property type="project" value="InterPro"/>
</dbReference>
<dbReference type="FunFam" id="3.30.457.60:FF:000002">
    <property type="entry name" value="Mitotic spindle assembly checkpoint protein MAD1"/>
    <property type="match status" value="1"/>
</dbReference>
<feature type="coiled-coil region" evidence="23">
    <location>
        <begin position="702"/>
        <end position="729"/>
    </location>
</feature>
<evidence type="ECO:0000256" key="8">
    <source>
        <dbReference type="ARBA" id="ARBA00022499"/>
    </source>
</evidence>
<keyword evidence="19" id="KW-0137">Centromere</keyword>
<keyword evidence="14" id="KW-0007">Acetylation</keyword>
<evidence type="ECO:0000256" key="1">
    <source>
        <dbReference type="ARBA" id="ARBA00004259"/>
    </source>
</evidence>
<dbReference type="Gene3D" id="3.40.50.150">
    <property type="entry name" value="Vaccinia Virus protein VP39"/>
    <property type="match status" value="1"/>
</dbReference>
<dbReference type="Gene3D" id="3.30.457.60">
    <property type="match status" value="1"/>
</dbReference>
<evidence type="ECO:0000256" key="7">
    <source>
        <dbReference type="ARBA" id="ARBA00022490"/>
    </source>
</evidence>
<evidence type="ECO:0000256" key="9">
    <source>
        <dbReference type="ARBA" id="ARBA00022553"/>
    </source>
</evidence>
<evidence type="ECO:0000313" key="25">
    <source>
        <dbReference type="Ensembl" id="ENSLLEP00000045686.1"/>
    </source>
</evidence>
<evidence type="ECO:0000256" key="13">
    <source>
        <dbReference type="ARBA" id="ARBA00022843"/>
    </source>
</evidence>
<feature type="coiled-coil region" evidence="23">
    <location>
        <begin position="354"/>
        <end position="588"/>
    </location>
</feature>
<keyword evidence="18" id="KW-0131">Cell cycle</keyword>
<evidence type="ECO:0000256" key="22">
    <source>
        <dbReference type="ARBA" id="ARBA00075803"/>
    </source>
</evidence>
<evidence type="ECO:0000256" key="2">
    <source>
        <dbReference type="ARBA" id="ARBA00004300"/>
    </source>
</evidence>
<dbReference type="Gene3D" id="1.20.5.170">
    <property type="match status" value="1"/>
</dbReference>
<dbReference type="GO" id="GO:0005635">
    <property type="term" value="C:nuclear envelope"/>
    <property type="evidence" value="ECO:0007669"/>
    <property type="project" value="UniProtKB-SubCell"/>
</dbReference>
<dbReference type="FunFam" id="1.20.5.170:FF:000051">
    <property type="entry name" value="mitotic spindle assembly checkpoint protein MAD1"/>
    <property type="match status" value="1"/>
</dbReference>
<feature type="coiled-coil region" evidence="23">
    <location>
        <begin position="758"/>
        <end position="799"/>
    </location>
</feature>
<dbReference type="AlphaFoldDB" id="A0A8C5QZZ2"/>
<keyword evidence="16" id="KW-0206">Cytoskeleton</keyword>
<evidence type="ECO:0000256" key="3">
    <source>
        <dbReference type="ARBA" id="ARBA00004629"/>
    </source>
</evidence>
<dbReference type="GO" id="GO:1990706">
    <property type="term" value="C:MAD1 complex"/>
    <property type="evidence" value="ECO:0007669"/>
    <property type="project" value="UniProtKB-ARBA"/>
</dbReference>
<dbReference type="PANTHER" id="PTHR23168">
    <property type="entry name" value="MITOTIC SPINDLE ASSEMBLY CHECKPOINT PROTEIN MAD1 MITOTIC ARREST DEFICIENT-LIKE PROTEIN 1"/>
    <property type="match status" value="1"/>
</dbReference>
<dbReference type="InterPro" id="IPR029063">
    <property type="entry name" value="SAM-dependent_MTases_sf"/>
</dbReference>
<keyword evidence="6" id="KW-0158">Chromosome</keyword>
<keyword evidence="7" id="KW-0963">Cytoplasm</keyword>
<comment type="similarity">
    <text evidence="5">Belongs to the MAD1 family.</text>
</comment>
<dbReference type="GO" id="GO:0051315">
    <property type="term" value="P:attachment of mitotic spindle microtubules to kinetochore"/>
    <property type="evidence" value="ECO:0007669"/>
    <property type="project" value="TreeGrafter"/>
</dbReference>
<accession>A0A8C5QZZ2</accession>
<evidence type="ECO:0000256" key="17">
    <source>
        <dbReference type="ARBA" id="ARBA00023242"/>
    </source>
</evidence>
<dbReference type="OrthoDB" id="331602at2759"/>
<dbReference type="GO" id="GO:0008168">
    <property type="term" value="F:methyltransferase activity"/>
    <property type="evidence" value="ECO:0007669"/>
    <property type="project" value="InterPro"/>
</dbReference>
<keyword evidence="15 23" id="KW-0175">Coiled coil</keyword>
<sequence>MPVPPHMLIHPYPQDAQGQLSLNARRPEADRKCPILCKHVFQPATAARHVTPLRDAPSAILKSGLKTLIDIFLIVDLKRHPMHVRIIHSGLITCYVYRSIIRGLCGTGLPTVNMAAPSVPPPPLNTCTQTGALLPPCCVWFITCIRWDETPGYRLVMAVVMTRVLQDAKSLVQLRRLHVACVLDKAKTSAEHRWIARHLSDPYVKAARQNNYRCRSAFKLLEIDEKYKILHPGHCVIDCGAAPGAWSQVAVEKVRFSDGDLVYRTWTMDDIDDNTTVLSTLRSFNKFLSQPLETSSQSLNASGHSGCSLQMQFQHRFMVEDQASQIRTKSNLIQVEREKMQMDLSHKRARIELEKEASANAKNFEREADRNQELLTRIKVLEDKETDFQNRLQEQNEMIKSFKKTMESQSKKLLDKENKLSEANETITTLKGKASELQWTIMNQEMQIKTQESEKQELSEQLEMQNKKMQEGNEKAQAFQELQALNMDLEQNVKHLEQKLSTQEQDAAIVKSMKSDLSKLPKLERELQQLREENAYHREMKENNALLKEEVEGLHRKVERYDRMKEEIVTLEMERDKLLKKLKDWENLELTGLNIRTPDDLSKQILAVQQRELKLKEENFKITNSAQKLETAWKNVQEELLRVQNSFLDEKKKREQHDLLVRRLQKRVLLLSKERDGMRAILDSYDSELTPAEHSPQLSRRLREAEEILQKVQVQNAEMEAQLSQALQESGNQKYRAELQTAELNLLRSQMGAYDPSNSITNETLNSLRLKVEELESERGRLEEQNRNLEMRLERVSLQGCYDPTKTKVIHMNLNPTSRAKQQRKDNVKHLQEECGKLREIVRVLEGGAHVPDKLETSKVFQSSREVAELKKQVESAELKNQRLREVFQTKIHEFRTACYMLTGYRIDVTTENQYRLTSMYAEHKDDNLLFKVAGPGGKMQLLETDFSLTLRDFIDLHLHHQDSIPAFLSAITLDLFSRQTFA</sequence>
<dbReference type="SUPFAM" id="SSF53335">
    <property type="entry name" value="S-adenosyl-L-methionine-dependent methyltransferases"/>
    <property type="match status" value="1"/>
</dbReference>
<protein>
    <recommendedName>
        <fullName evidence="21">Mitotic spindle assembly checkpoint protein MAD1</fullName>
    </recommendedName>
    <alternativeName>
        <fullName evidence="22">Mitotic arrest deficient 1-like protein 1</fullName>
    </alternativeName>
</protein>
<feature type="coiled-coil region" evidence="23">
    <location>
        <begin position="860"/>
        <end position="887"/>
    </location>
</feature>
<proteinExistence type="inferred from homology"/>
<dbReference type="Gene3D" id="6.10.250.90">
    <property type="match status" value="1"/>
</dbReference>
<evidence type="ECO:0000256" key="21">
    <source>
        <dbReference type="ARBA" id="ARBA00073985"/>
    </source>
</evidence>
<name>A0A8C5QZZ2_9ANUR</name>
<dbReference type="GO" id="GO:0000776">
    <property type="term" value="C:kinetochore"/>
    <property type="evidence" value="ECO:0007669"/>
    <property type="project" value="UniProtKB-KW"/>
</dbReference>
<dbReference type="InterPro" id="IPR008672">
    <property type="entry name" value="Mad1"/>
</dbReference>
<dbReference type="GO" id="GO:0000922">
    <property type="term" value="C:spindle pole"/>
    <property type="evidence" value="ECO:0007669"/>
    <property type="project" value="UniProtKB-SubCell"/>
</dbReference>
<reference evidence="25" key="1">
    <citation type="submission" date="2025-08" db="UniProtKB">
        <authorList>
            <consortium name="Ensembl"/>
        </authorList>
    </citation>
    <scope>IDENTIFICATION</scope>
</reference>
<dbReference type="GeneTree" id="ENSGT00390000001316"/>
<evidence type="ECO:0000256" key="19">
    <source>
        <dbReference type="ARBA" id="ARBA00023328"/>
    </source>
</evidence>
<evidence type="ECO:0000256" key="5">
    <source>
        <dbReference type="ARBA" id="ARBA00008029"/>
    </source>
</evidence>
<evidence type="ECO:0000256" key="11">
    <source>
        <dbReference type="ARBA" id="ARBA00022776"/>
    </source>
</evidence>
<evidence type="ECO:0000256" key="14">
    <source>
        <dbReference type="ARBA" id="ARBA00022990"/>
    </source>
</evidence>
<evidence type="ECO:0000256" key="6">
    <source>
        <dbReference type="ARBA" id="ARBA00022454"/>
    </source>
</evidence>
<gene>
    <name evidence="25" type="primary">MAD1L1</name>
</gene>
<keyword evidence="12" id="KW-0995">Kinetochore</keyword>
<evidence type="ECO:0000256" key="10">
    <source>
        <dbReference type="ARBA" id="ARBA00022618"/>
    </source>
</evidence>
<dbReference type="GO" id="GO:0005813">
    <property type="term" value="C:centrosome"/>
    <property type="evidence" value="ECO:0007669"/>
    <property type="project" value="UniProtKB-SubCell"/>
</dbReference>
<keyword evidence="9" id="KW-0597">Phosphoprotein</keyword>
<evidence type="ECO:0000256" key="20">
    <source>
        <dbReference type="ARBA" id="ARBA00053509"/>
    </source>
</evidence>
<keyword evidence="11" id="KW-0498">Mitosis</keyword>
<evidence type="ECO:0000256" key="23">
    <source>
        <dbReference type="SAM" id="Coils"/>
    </source>
</evidence>
<dbReference type="SUPFAM" id="SSF75704">
    <property type="entry name" value="Mitotic arrest deficient-like 1, Mad1"/>
    <property type="match status" value="1"/>
</dbReference>
<comment type="subcellular location">
    <subcellularLocation>
        <location evidence="3">Chromosome</location>
        <location evidence="3">Centromere</location>
        <location evidence="3">Kinetochore</location>
    </subcellularLocation>
    <subcellularLocation>
        <location evidence="2">Cytoplasm</location>
        <location evidence="2">Cytoskeleton</location>
        <location evidence="2">Microtubule organizing center</location>
        <location evidence="2">Centrosome</location>
    </subcellularLocation>
    <subcellularLocation>
        <location evidence="4">Cytoplasm</location>
        <location evidence="4">Cytoskeleton</location>
        <location evidence="4">Spindle pole</location>
    </subcellularLocation>
    <subcellularLocation>
        <location evidence="1">Nucleus envelope</location>
    </subcellularLocation>
</comment>
<feature type="domain" description="Ribosomal RNA methyltransferase FtsJ" evidence="24">
    <location>
        <begin position="212"/>
        <end position="254"/>
    </location>
</feature>
<keyword evidence="10" id="KW-0132">Cell division</keyword>
<dbReference type="Ensembl" id="ENSLLET00000047514.1">
    <property type="protein sequence ID" value="ENSLLEP00000045686.1"/>
    <property type="gene ID" value="ENSLLEG00000029007.1"/>
</dbReference>
<reference evidence="25" key="2">
    <citation type="submission" date="2025-09" db="UniProtKB">
        <authorList>
            <consortium name="Ensembl"/>
        </authorList>
    </citation>
    <scope>IDENTIFICATION</scope>
</reference>